<keyword evidence="2" id="KW-1185">Reference proteome</keyword>
<gene>
    <name evidence="1" type="ORF">SY85_19935</name>
</gene>
<dbReference type="InterPro" id="IPR021439">
    <property type="entry name" value="DUF3088"/>
</dbReference>
<evidence type="ECO:0000313" key="2">
    <source>
        <dbReference type="Proteomes" id="UP000077177"/>
    </source>
</evidence>
<accession>A0A172U0A2</accession>
<dbReference type="RefSeq" id="WP_066406849.1">
    <property type="nucleotide sequence ID" value="NZ_CP011390.1"/>
</dbReference>
<dbReference type="OrthoDB" id="1356145at2"/>
<evidence type="ECO:0000313" key="1">
    <source>
        <dbReference type="EMBL" id="ANE52417.1"/>
    </source>
</evidence>
<proteinExistence type="predicted"/>
<dbReference type="KEGG" id="fla:SY85_19935"/>
<name>A0A172U0A2_9BACT</name>
<dbReference type="AlphaFoldDB" id="A0A172U0A2"/>
<dbReference type="STRING" id="1492898.SY85_19935"/>
<organism evidence="1 2">
    <name type="scientific">Flavisolibacter tropicus</name>
    <dbReference type="NCBI Taxonomy" id="1492898"/>
    <lineage>
        <taxon>Bacteria</taxon>
        <taxon>Pseudomonadati</taxon>
        <taxon>Bacteroidota</taxon>
        <taxon>Chitinophagia</taxon>
        <taxon>Chitinophagales</taxon>
        <taxon>Chitinophagaceae</taxon>
        <taxon>Flavisolibacter</taxon>
    </lineage>
</organism>
<evidence type="ECO:0008006" key="3">
    <source>
        <dbReference type="Google" id="ProtNLM"/>
    </source>
</evidence>
<dbReference type="EMBL" id="CP011390">
    <property type="protein sequence ID" value="ANE52417.1"/>
    <property type="molecule type" value="Genomic_DNA"/>
</dbReference>
<dbReference type="Pfam" id="PF11287">
    <property type="entry name" value="DUF3088"/>
    <property type="match status" value="1"/>
</dbReference>
<protein>
    <recommendedName>
        <fullName evidence="3">DUF3088 domain-containing protein</fullName>
    </recommendedName>
</protein>
<reference evidence="2" key="1">
    <citation type="submission" date="2015-01" db="EMBL/GenBank/DDBJ databases">
        <title>Flavisolibacter sp./LCS9/ whole genome sequencing.</title>
        <authorList>
            <person name="Kim M.K."/>
            <person name="Srinivasan S."/>
            <person name="Lee J.-J."/>
        </authorList>
    </citation>
    <scope>NUCLEOTIDE SEQUENCE [LARGE SCALE GENOMIC DNA]</scope>
    <source>
        <strain evidence="2">LCS9</strain>
    </source>
</reference>
<reference evidence="1 2" key="2">
    <citation type="journal article" date="2016" name="Int. J. Syst. Evol. Microbiol.">
        <title>Flavisolibacter tropicus sp. nov., isolated from tropical soil.</title>
        <authorList>
            <person name="Lee J.J."/>
            <person name="Kang M.S."/>
            <person name="Kim G.S."/>
            <person name="Lee C.S."/>
            <person name="Lim S."/>
            <person name="Lee J."/>
            <person name="Roh S.H."/>
            <person name="Kang H."/>
            <person name="Ha J.M."/>
            <person name="Bae S."/>
            <person name="Jung H.Y."/>
            <person name="Kim M.K."/>
        </authorList>
    </citation>
    <scope>NUCLEOTIDE SEQUENCE [LARGE SCALE GENOMIC DNA]</scope>
    <source>
        <strain evidence="1 2">LCS9</strain>
    </source>
</reference>
<sequence length="118" mass="13324">MDKLFLLKPGFNDAAVDQEGRKYYCPSCAAIEGVLYYYPQLREKLEVIYIDFPRPRKGIIELLGEERQGCPVLVIDESRDAAIAADSVKEANGRKFINTATDIMNHLATNYNVGYPHP</sequence>
<dbReference type="Proteomes" id="UP000077177">
    <property type="component" value="Chromosome"/>
</dbReference>
<dbReference type="PATRIC" id="fig|1492898.3.peg.4340"/>